<evidence type="ECO:0000256" key="6">
    <source>
        <dbReference type="ARBA" id="ARBA00022692"/>
    </source>
</evidence>
<keyword evidence="10 11" id="KW-0472">Membrane</keyword>
<dbReference type="Gene3D" id="1.10.287.130">
    <property type="match status" value="1"/>
</dbReference>
<dbReference type="Pfam" id="PF00512">
    <property type="entry name" value="HisKA"/>
    <property type="match status" value="1"/>
</dbReference>
<keyword evidence="8 11" id="KW-1133">Transmembrane helix</keyword>
<dbReference type="GO" id="GO:0005886">
    <property type="term" value="C:plasma membrane"/>
    <property type="evidence" value="ECO:0007669"/>
    <property type="project" value="TreeGrafter"/>
</dbReference>
<evidence type="ECO:0000256" key="10">
    <source>
        <dbReference type="ARBA" id="ARBA00023136"/>
    </source>
</evidence>
<feature type="transmembrane region" description="Helical" evidence="11">
    <location>
        <begin position="12"/>
        <end position="38"/>
    </location>
</feature>
<dbReference type="InterPro" id="IPR050398">
    <property type="entry name" value="HssS/ArlS-like"/>
</dbReference>
<dbReference type="Pfam" id="PF02518">
    <property type="entry name" value="HATPase_c"/>
    <property type="match status" value="1"/>
</dbReference>
<dbReference type="SUPFAM" id="SSF47384">
    <property type="entry name" value="Homodimeric domain of signal transducing histidine kinase"/>
    <property type="match status" value="1"/>
</dbReference>
<dbReference type="InterPro" id="IPR003661">
    <property type="entry name" value="HisK_dim/P_dom"/>
</dbReference>
<dbReference type="PRINTS" id="PR01780">
    <property type="entry name" value="LANTIREGPROT"/>
</dbReference>
<reference evidence="13 14" key="1">
    <citation type="journal article" date="2003" name="Proc. Natl. Acad. Sci. U.S.A.">
        <title>The genome sequence of Clostridium tetani, the causative agent of tetanus disease.</title>
        <authorList>
            <person name="Brueggemann H."/>
            <person name="Baumer S."/>
            <person name="Fricke W.F."/>
            <person name="Wiezer A."/>
            <person name="Liesegang H."/>
            <person name="Decker I."/>
            <person name="Herzberg C."/>
            <person name="Martinez-Arias R."/>
            <person name="Merkl R."/>
            <person name="Henne A."/>
            <person name="Gottschalk G."/>
        </authorList>
    </citation>
    <scope>NUCLEOTIDE SEQUENCE [LARGE SCALE GENOMIC DNA]</scope>
    <source>
        <strain evidence="14">Massachusetts / E88</strain>
    </source>
</reference>
<dbReference type="GO" id="GO:0000155">
    <property type="term" value="F:phosphorelay sensor kinase activity"/>
    <property type="evidence" value="ECO:0007669"/>
    <property type="project" value="InterPro"/>
</dbReference>
<feature type="domain" description="Histidine kinase" evidence="12">
    <location>
        <begin position="240"/>
        <end position="454"/>
    </location>
</feature>
<dbReference type="SMART" id="SM00387">
    <property type="entry name" value="HATPase_c"/>
    <property type="match status" value="1"/>
</dbReference>
<sequence length="454" mass="52529">MERIKKQKSISKIFAIYVVLFCIVTIIVGVINLSLFMIGLNKGFILPANYYERRIENQRSEIAKAKDVKKLIPEECKYAVYDLNGKVLQGNVSQDKAVGMWNIVKSNKISNGRYFYKIIQRYNGICVVEYRINVSFKNPTLRKYIKTPEVTFELLLLGLFIFEILIFSRSFNKRLKKEIKILKDTTENIQMENLEFKVKYSNIVEINDVINALDKMKTKLSESLTKQWDMEETRKEQIGALAHDIKTPLTIIRGNSELLKESDLNDEQTKFNDDILNEIKNMEFYIKSLIEITRSEKEPAIEKKQVNLIKFIDNIMKTGHLISKNKNLSFKSRIKNIPEFIFIDEIALKRVINNIISNSVDYSLENGEILLTVDSDDKNIQFIIEDSGKGFTKEEISFATKQFFQGDKSRNSKNHYGMGLYIAEKIIEKHNGSIILENSKLLKGAKVILNLPNS</sequence>
<dbReference type="BRENDA" id="2.7.13.3">
    <property type="organism ID" value="1526"/>
</dbReference>
<gene>
    <name evidence="13" type="primary">spaK</name>
    <name evidence="13" type="ordered locus">CTC_00629</name>
</gene>
<dbReference type="AlphaFoldDB" id="Q897U6"/>
<evidence type="ECO:0000256" key="2">
    <source>
        <dbReference type="ARBA" id="ARBA00004141"/>
    </source>
</evidence>
<dbReference type="HOGENOM" id="CLU_000445_89_34_9"/>
<evidence type="ECO:0000256" key="8">
    <source>
        <dbReference type="ARBA" id="ARBA00022989"/>
    </source>
</evidence>
<dbReference type="EMBL" id="AE015927">
    <property type="protein sequence ID" value="AAO35240.1"/>
    <property type="molecule type" value="Genomic_DNA"/>
</dbReference>
<evidence type="ECO:0000313" key="13">
    <source>
        <dbReference type="EMBL" id="AAO35240.1"/>
    </source>
</evidence>
<proteinExistence type="predicted"/>
<dbReference type="KEGG" id="ctc:CTC_00629"/>
<evidence type="ECO:0000313" key="14">
    <source>
        <dbReference type="Proteomes" id="UP000001412"/>
    </source>
</evidence>
<evidence type="ECO:0000256" key="4">
    <source>
        <dbReference type="ARBA" id="ARBA00022553"/>
    </source>
</evidence>
<keyword evidence="9" id="KW-0902">Two-component regulatory system</keyword>
<comment type="catalytic activity">
    <reaction evidence="1">
        <text>ATP + protein L-histidine = ADP + protein N-phospho-L-histidine.</text>
        <dbReference type="EC" id="2.7.13.3"/>
    </reaction>
</comment>
<keyword evidence="4" id="KW-0597">Phosphoprotein</keyword>
<dbReference type="InterPro" id="IPR005467">
    <property type="entry name" value="His_kinase_dom"/>
</dbReference>
<evidence type="ECO:0000259" key="12">
    <source>
        <dbReference type="PROSITE" id="PS50109"/>
    </source>
</evidence>
<dbReference type="PANTHER" id="PTHR45528:SF8">
    <property type="entry name" value="HISTIDINE KINASE"/>
    <property type="match status" value="1"/>
</dbReference>
<dbReference type="GeneID" id="24254574"/>
<dbReference type="InterPro" id="IPR008358">
    <property type="entry name" value="Sig_transdc_His_kin/Pase_MprB"/>
</dbReference>
<dbReference type="SMART" id="SM00388">
    <property type="entry name" value="HisKA"/>
    <property type="match status" value="1"/>
</dbReference>
<dbReference type="OrthoDB" id="84942at2"/>
<evidence type="ECO:0000256" key="11">
    <source>
        <dbReference type="SAM" id="Phobius"/>
    </source>
</evidence>
<dbReference type="STRING" id="212717.CTC_00629"/>
<evidence type="ECO:0000256" key="1">
    <source>
        <dbReference type="ARBA" id="ARBA00000085"/>
    </source>
</evidence>
<dbReference type="InterPro" id="IPR003594">
    <property type="entry name" value="HATPase_dom"/>
</dbReference>
<dbReference type="SUPFAM" id="SSF55874">
    <property type="entry name" value="ATPase domain of HSP90 chaperone/DNA topoisomerase II/histidine kinase"/>
    <property type="match status" value="1"/>
</dbReference>
<dbReference type="RefSeq" id="WP_011098906.1">
    <property type="nucleotide sequence ID" value="NC_004557.1"/>
</dbReference>
<dbReference type="CDD" id="cd00082">
    <property type="entry name" value="HisKA"/>
    <property type="match status" value="1"/>
</dbReference>
<evidence type="ECO:0000256" key="7">
    <source>
        <dbReference type="ARBA" id="ARBA00022777"/>
    </source>
</evidence>
<keyword evidence="5 13" id="KW-0808">Transferase</keyword>
<dbReference type="Proteomes" id="UP000001412">
    <property type="component" value="Chromosome"/>
</dbReference>
<dbReference type="Gene3D" id="3.30.565.10">
    <property type="entry name" value="Histidine kinase-like ATPase, C-terminal domain"/>
    <property type="match status" value="1"/>
</dbReference>
<evidence type="ECO:0000256" key="5">
    <source>
        <dbReference type="ARBA" id="ARBA00022679"/>
    </source>
</evidence>
<dbReference type="InterPro" id="IPR036890">
    <property type="entry name" value="HATPase_C_sf"/>
</dbReference>
<organism evidence="13 14">
    <name type="scientific">Clostridium tetani (strain Massachusetts / E88)</name>
    <dbReference type="NCBI Taxonomy" id="212717"/>
    <lineage>
        <taxon>Bacteria</taxon>
        <taxon>Bacillati</taxon>
        <taxon>Bacillota</taxon>
        <taxon>Clostridia</taxon>
        <taxon>Eubacteriales</taxon>
        <taxon>Clostridiaceae</taxon>
        <taxon>Clostridium</taxon>
    </lineage>
</organism>
<dbReference type="PANTHER" id="PTHR45528">
    <property type="entry name" value="SENSOR HISTIDINE KINASE CPXA"/>
    <property type="match status" value="1"/>
</dbReference>
<keyword evidence="7" id="KW-0418">Kinase</keyword>
<dbReference type="EC" id="2.7.13.3" evidence="3"/>
<evidence type="ECO:0000256" key="9">
    <source>
        <dbReference type="ARBA" id="ARBA00023012"/>
    </source>
</evidence>
<dbReference type="InterPro" id="IPR036097">
    <property type="entry name" value="HisK_dim/P_sf"/>
</dbReference>
<evidence type="ECO:0000256" key="3">
    <source>
        <dbReference type="ARBA" id="ARBA00012438"/>
    </source>
</evidence>
<dbReference type="PROSITE" id="PS50109">
    <property type="entry name" value="HIS_KIN"/>
    <property type="match status" value="1"/>
</dbReference>
<protein>
    <recommendedName>
        <fullName evidence="3">histidine kinase</fullName>
        <ecNumber evidence="3">2.7.13.3</ecNumber>
    </recommendedName>
</protein>
<keyword evidence="6 11" id="KW-0812">Transmembrane</keyword>
<keyword evidence="14" id="KW-1185">Reference proteome</keyword>
<comment type="subcellular location">
    <subcellularLocation>
        <location evidence="2">Membrane</location>
        <topology evidence="2">Multi-pass membrane protein</topology>
    </subcellularLocation>
</comment>
<name>Q897U6_CLOTE</name>
<accession>Q897U6</accession>